<evidence type="ECO:0000313" key="2">
    <source>
        <dbReference type="Proteomes" id="UP000819052"/>
    </source>
</evidence>
<organism evidence="1 2">
    <name type="scientific">Massilia aquatica</name>
    <dbReference type="NCBI Taxonomy" id="2609000"/>
    <lineage>
        <taxon>Bacteria</taxon>
        <taxon>Pseudomonadati</taxon>
        <taxon>Pseudomonadota</taxon>
        <taxon>Betaproteobacteria</taxon>
        <taxon>Burkholderiales</taxon>
        <taxon>Oxalobacteraceae</taxon>
        <taxon>Telluria group</taxon>
        <taxon>Massilia</taxon>
    </lineage>
</organism>
<protein>
    <submittedName>
        <fullName evidence="1">Uncharacterized protein</fullName>
    </submittedName>
</protein>
<dbReference type="RefSeq" id="WP_167078499.1">
    <property type="nucleotide sequence ID" value="NZ_VVIW01000013.1"/>
</dbReference>
<sequence>MIDFLLKFHCSFFELKEFLSKIFDCSSEKILIFDIDEFNSLVEELNDSEIVCICVVVEVRGDASQLLQLYRCPLPTSVISGKIISYAQKNKVQCYIPSDSVDTWIYVDTDALKFVRQIESEEEDIFSFKVI</sequence>
<accession>A0ABX0MEZ5</accession>
<dbReference type="EMBL" id="VVIW01000013">
    <property type="protein sequence ID" value="NHZ42496.1"/>
    <property type="molecule type" value="Genomic_DNA"/>
</dbReference>
<gene>
    <name evidence="1" type="ORF">F1609_20295</name>
</gene>
<comment type="caution">
    <text evidence="1">The sequence shown here is derived from an EMBL/GenBank/DDBJ whole genome shotgun (WGS) entry which is preliminary data.</text>
</comment>
<dbReference type="Proteomes" id="UP000819052">
    <property type="component" value="Unassembled WGS sequence"/>
</dbReference>
<proteinExistence type="predicted"/>
<evidence type="ECO:0000313" key="1">
    <source>
        <dbReference type="EMBL" id="NHZ42496.1"/>
    </source>
</evidence>
<reference evidence="1 2" key="1">
    <citation type="submission" date="2019-09" db="EMBL/GenBank/DDBJ databases">
        <title>Taxonomy of Antarctic Massilia spp.: description of Massilia rubra sp. nov., Massilia aquatica sp. nov., Massilia mucilaginosa sp. nov., Massilia frigida sp. nov. isolated from streams, lakes and regoliths.</title>
        <authorList>
            <person name="Holochova P."/>
            <person name="Sedlacek I."/>
            <person name="Kralova S."/>
            <person name="Maslanova I."/>
            <person name="Busse H.-J."/>
            <person name="Stankova E."/>
            <person name="Vrbovska V."/>
            <person name="Kovarovic V."/>
            <person name="Bartak M."/>
            <person name="Svec P."/>
            <person name="Pantucek R."/>
        </authorList>
    </citation>
    <scope>NUCLEOTIDE SEQUENCE [LARGE SCALE GENOMIC DNA]</scope>
    <source>
        <strain evidence="1 2">CCM 8693</strain>
    </source>
</reference>
<name>A0ABX0MEZ5_9BURK</name>
<keyword evidence="2" id="KW-1185">Reference proteome</keyword>